<evidence type="ECO:0000256" key="1">
    <source>
        <dbReference type="ARBA" id="ARBA00004496"/>
    </source>
</evidence>
<dbReference type="Proteomes" id="UP001529510">
    <property type="component" value="Unassembled WGS sequence"/>
</dbReference>
<dbReference type="InterPro" id="IPR045152">
    <property type="entry name" value="EDC4-like"/>
</dbReference>
<evidence type="ECO:0000256" key="2">
    <source>
        <dbReference type="ARBA" id="ARBA00022490"/>
    </source>
</evidence>
<dbReference type="EMBL" id="JAMKFB020000018">
    <property type="protein sequence ID" value="KAL0168088.1"/>
    <property type="molecule type" value="Genomic_DNA"/>
</dbReference>
<keyword evidence="4" id="KW-0677">Repeat</keyword>
<dbReference type="PANTHER" id="PTHR15598:SF5">
    <property type="entry name" value="ENHANCER OF MRNA-DECAPPING PROTEIN 4"/>
    <property type="match status" value="1"/>
</dbReference>
<keyword evidence="2" id="KW-0963">Cytoplasm</keyword>
<keyword evidence="3" id="KW-0853">WD repeat</keyword>
<gene>
    <name evidence="5" type="ORF">M9458_036310</name>
</gene>
<name>A0ABD0P1U5_CIRMR</name>
<dbReference type="PANTHER" id="PTHR15598">
    <property type="entry name" value="ENHANCER OF MRNA-DECAPPING PROTEIN 4"/>
    <property type="match status" value="1"/>
</dbReference>
<feature type="non-terminal residue" evidence="5">
    <location>
        <position position="1"/>
    </location>
</feature>
<reference evidence="5 6" key="1">
    <citation type="submission" date="2024-05" db="EMBL/GenBank/DDBJ databases">
        <title>Genome sequencing and assembly of Indian major carp, Cirrhinus mrigala (Hamilton, 1822).</title>
        <authorList>
            <person name="Mohindra V."/>
            <person name="Chowdhury L.M."/>
            <person name="Lal K."/>
            <person name="Jena J.K."/>
        </authorList>
    </citation>
    <scope>NUCLEOTIDE SEQUENCE [LARGE SCALE GENOMIC DNA]</scope>
    <source>
        <strain evidence="5">CM1030</strain>
        <tissue evidence="5">Blood</tissue>
    </source>
</reference>
<evidence type="ECO:0008006" key="7">
    <source>
        <dbReference type="Google" id="ProtNLM"/>
    </source>
</evidence>
<sequence>LQDSILTQVQRIVKGEVSLAMKEQQAAVTSSIMQAMRSAAGTPVPSAHLDYQAQQASILQLLQQGQLNEAFQQ</sequence>
<accession>A0ABD0P1U5</accession>
<evidence type="ECO:0000256" key="4">
    <source>
        <dbReference type="ARBA" id="ARBA00022737"/>
    </source>
</evidence>
<proteinExistence type="predicted"/>
<keyword evidence="6" id="KW-1185">Reference proteome</keyword>
<protein>
    <recommendedName>
        <fullName evidence="7">Peptidylprolyl isomerase</fullName>
    </recommendedName>
</protein>
<evidence type="ECO:0000256" key="3">
    <source>
        <dbReference type="ARBA" id="ARBA00022574"/>
    </source>
</evidence>
<evidence type="ECO:0000313" key="6">
    <source>
        <dbReference type="Proteomes" id="UP001529510"/>
    </source>
</evidence>
<comment type="subcellular location">
    <subcellularLocation>
        <location evidence="1">Cytoplasm</location>
    </subcellularLocation>
</comment>
<feature type="non-terminal residue" evidence="5">
    <location>
        <position position="73"/>
    </location>
</feature>
<comment type="caution">
    <text evidence="5">The sequence shown here is derived from an EMBL/GenBank/DDBJ whole genome shotgun (WGS) entry which is preliminary data.</text>
</comment>
<evidence type="ECO:0000313" key="5">
    <source>
        <dbReference type="EMBL" id="KAL0168088.1"/>
    </source>
</evidence>
<organism evidence="5 6">
    <name type="scientific">Cirrhinus mrigala</name>
    <name type="common">Mrigala</name>
    <dbReference type="NCBI Taxonomy" id="683832"/>
    <lineage>
        <taxon>Eukaryota</taxon>
        <taxon>Metazoa</taxon>
        <taxon>Chordata</taxon>
        <taxon>Craniata</taxon>
        <taxon>Vertebrata</taxon>
        <taxon>Euteleostomi</taxon>
        <taxon>Actinopterygii</taxon>
        <taxon>Neopterygii</taxon>
        <taxon>Teleostei</taxon>
        <taxon>Ostariophysi</taxon>
        <taxon>Cypriniformes</taxon>
        <taxon>Cyprinidae</taxon>
        <taxon>Labeoninae</taxon>
        <taxon>Labeonini</taxon>
        <taxon>Cirrhinus</taxon>
    </lineage>
</organism>
<dbReference type="GO" id="GO:0005737">
    <property type="term" value="C:cytoplasm"/>
    <property type="evidence" value="ECO:0007669"/>
    <property type="project" value="UniProtKB-SubCell"/>
</dbReference>
<dbReference type="AlphaFoldDB" id="A0ABD0P1U5"/>